<dbReference type="InParanoid" id="I7MG31"/>
<feature type="compositionally biased region" description="Polar residues" evidence="2">
    <location>
        <begin position="253"/>
        <end position="271"/>
    </location>
</feature>
<gene>
    <name evidence="3" type="ORF">TTHERM_00600140</name>
</gene>
<dbReference type="RefSeq" id="XP_001032485.1">
    <property type="nucleotide sequence ID" value="XM_001032485.3"/>
</dbReference>
<dbReference type="AlphaFoldDB" id="I7MG31"/>
<protein>
    <submittedName>
        <fullName evidence="3">Uncharacterized protein</fullName>
    </submittedName>
</protein>
<evidence type="ECO:0000313" key="4">
    <source>
        <dbReference type="Proteomes" id="UP000009168"/>
    </source>
</evidence>
<keyword evidence="1" id="KW-0175">Coiled coil</keyword>
<dbReference type="GeneID" id="7844825"/>
<sequence>MGNNCCVRDKGPIDTQNTSSINQQQSHHRYSLQQFQILEKLSRFNPKKNALPVALTHFLQDGCQGLMRSLPRLIEISEIYAPKGDQSHYFDPMHMQSQYGLTECVSPGKQFYLDELSAAFQQELNYFYQNSIIKESSAFWGVILIMKIGKKTHSFSIKKRNGWEYVIHTLYEVTEEEIKEEQEELRKQQELQKEKQKNRLQKLQDQKFNRETQENIDKLNYLLFSEESTLQDEIIPLEELNRNDSANLIQDESASTANNSQKDAQKSVTFQDKQEPKSQRQSFINPVKRCSELPRQSTRNTFRQIKQLRLRDMVFKGYNCGEICFSPFEIFLEYLNSIPEDYQQQIPSLDNPEAKQEKLQGFMQLVTFKKEFNLDLTFNKSQDNDYTNVLSPEKPQKSCN</sequence>
<organism evidence="3 4">
    <name type="scientific">Tetrahymena thermophila (strain SB210)</name>
    <dbReference type="NCBI Taxonomy" id="312017"/>
    <lineage>
        <taxon>Eukaryota</taxon>
        <taxon>Sar</taxon>
        <taxon>Alveolata</taxon>
        <taxon>Ciliophora</taxon>
        <taxon>Intramacronucleata</taxon>
        <taxon>Oligohymenophorea</taxon>
        <taxon>Hymenostomatida</taxon>
        <taxon>Tetrahymenina</taxon>
        <taxon>Tetrahymenidae</taxon>
        <taxon>Tetrahymena</taxon>
    </lineage>
</organism>
<proteinExistence type="predicted"/>
<dbReference type="EMBL" id="GG662620">
    <property type="protein sequence ID" value="EAR84822.1"/>
    <property type="molecule type" value="Genomic_DNA"/>
</dbReference>
<name>I7MG31_TETTS</name>
<reference evidence="4" key="1">
    <citation type="journal article" date="2006" name="PLoS Biol.">
        <title>Macronuclear genome sequence of the ciliate Tetrahymena thermophila, a model eukaryote.</title>
        <authorList>
            <person name="Eisen J.A."/>
            <person name="Coyne R.S."/>
            <person name="Wu M."/>
            <person name="Wu D."/>
            <person name="Thiagarajan M."/>
            <person name="Wortman J.R."/>
            <person name="Badger J.H."/>
            <person name="Ren Q."/>
            <person name="Amedeo P."/>
            <person name="Jones K.M."/>
            <person name="Tallon L.J."/>
            <person name="Delcher A.L."/>
            <person name="Salzberg S.L."/>
            <person name="Silva J.C."/>
            <person name="Haas B.J."/>
            <person name="Majoros W.H."/>
            <person name="Farzad M."/>
            <person name="Carlton J.M."/>
            <person name="Smith R.K. Jr."/>
            <person name="Garg J."/>
            <person name="Pearlman R.E."/>
            <person name="Karrer K.M."/>
            <person name="Sun L."/>
            <person name="Manning G."/>
            <person name="Elde N.C."/>
            <person name="Turkewitz A.P."/>
            <person name="Asai D.J."/>
            <person name="Wilkes D.E."/>
            <person name="Wang Y."/>
            <person name="Cai H."/>
            <person name="Collins K."/>
            <person name="Stewart B.A."/>
            <person name="Lee S.R."/>
            <person name="Wilamowska K."/>
            <person name="Weinberg Z."/>
            <person name="Ruzzo W.L."/>
            <person name="Wloga D."/>
            <person name="Gaertig J."/>
            <person name="Frankel J."/>
            <person name="Tsao C.-C."/>
            <person name="Gorovsky M.A."/>
            <person name="Keeling P.J."/>
            <person name="Waller R.F."/>
            <person name="Patron N.J."/>
            <person name="Cherry J.M."/>
            <person name="Stover N.A."/>
            <person name="Krieger C.J."/>
            <person name="del Toro C."/>
            <person name="Ryder H.F."/>
            <person name="Williamson S.C."/>
            <person name="Barbeau R.A."/>
            <person name="Hamilton E.P."/>
            <person name="Orias E."/>
        </authorList>
    </citation>
    <scope>NUCLEOTIDE SEQUENCE [LARGE SCALE GENOMIC DNA]</scope>
    <source>
        <strain evidence="4">SB210</strain>
    </source>
</reference>
<evidence type="ECO:0000313" key="3">
    <source>
        <dbReference type="EMBL" id="EAR84822.1"/>
    </source>
</evidence>
<evidence type="ECO:0000256" key="2">
    <source>
        <dbReference type="SAM" id="MobiDB-lite"/>
    </source>
</evidence>
<keyword evidence="4" id="KW-1185">Reference proteome</keyword>
<feature type="region of interest" description="Disordered" evidence="2">
    <location>
        <begin position="1"/>
        <end position="23"/>
    </location>
</feature>
<evidence type="ECO:0000256" key="1">
    <source>
        <dbReference type="SAM" id="Coils"/>
    </source>
</evidence>
<dbReference type="Proteomes" id="UP000009168">
    <property type="component" value="Unassembled WGS sequence"/>
</dbReference>
<dbReference type="KEGG" id="tet:TTHERM_00600140"/>
<feature type="coiled-coil region" evidence="1">
    <location>
        <begin position="171"/>
        <end position="213"/>
    </location>
</feature>
<dbReference type="HOGENOM" id="CLU_689822_0_0_1"/>
<accession>I7MG31</accession>
<feature type="region of interest" description="Disordered" evidence="2">
    <location>
        <begin position="253"/>
        <end position="284"/>
    </location>
</feature>